<feature type="region of interest" description="Disordered" evidence="1">
    <location>
        <begin position="55"/>
        <end position="80"/>
    </location>
</feature>
<reference evidence="3" key="2">
    <citation type="submission" date="2023-06" db="EMBL/GenBank/DDBJ databases">
        <authorList>
            <consortium name="Lawrence Berkeley National Laboratory"/>
            <person name="Haridas S."/>
            <person name="Hensen N."/>
            <person name="Bonometti L."/>
            <person name="Westerberg I."/>
            <person name="Brannstrom I.O."/>
            <person name="Guillou S."/>
            <person name="Cros-Aarteil S."/>
            <person name="Calhoun S."/>
            <person name="Kuo A."/>
            <person name="Mondo S."/>
            <person name="Pangilinan J."/>
            <person name="Riley R."/>
            <person name="LaButti K."/>
            <person name="Andreopoulos B."/>
            <person name="Lipzen A."/>
            <person name="Chen C."/>
            <person name="Yanf M."/>
            <person name="Daum C."/>
            <person name="Ng V."/>
            <person name="Clum A."/>
            <person name="Steindorff A."/>
            <person name="Ohm R."/>
            <person name="Martin F."/>
            <person name="Silar P."/>
            <person name="Natvig D."/>
            <person name="Lalanne C."/>
            <person name="Gautier V."/>
            <person name="Ament-velasquez S.L."/>
            <person name="Kruys A."/>
            <person name="Hutchinson M.I."/>
            <person name="Powell A.J."/>
            <person name="Barry K."/>
            <person name="Miller A.N."/>
            <person name="Grigoriev I.V."/>
            <person name="Debuchy R."/>
            <person name="Gladieux P."/>
            <person name="Thoren M.H."/>
            <person name="Johannesson H."/>
        </authorList>
    </citation>
    <scope>NUCLEOTIDE SEQUENCE</scope>
    <source>
        <strain evidence="3">CBS 232.78</strain>
    </source>
</reference>
<keyword evidence="4" id="KW-1185">Reference proteome</keyword>
<accession>A0AAE0KK00</accession>
<evidence type="ECO:0000313" key="3">
    <source>
        <dbReference type="EMBL" id="KAK3377647.1"/>
    </source>
</evidence>
<evidence type="ECO:0000313" key="4">
    <source>
        <dbReference type="Proteomes" id="UP001285441"/>
    </source>
</evidence>
<protein>
    <submittedName>
        <fullName evidence="3">Uncharacterized protein</fullName>
    </submittedName>
</protein>
<feature type="compositionally biased region" description="Polar residues" evidence="1">
    <location>
        <begin position="57"/>
        <end position="80"/>
    </location>
</feature>
<keyword evidence="2" id="KW-1133">Transmembrane helix</keyword>
<evidence type="ECO:0000256" key="1">
    <source>
        <dbReference type="SAM" id="MobiDB-lite"/>
    </source>
</evidence>
<dbReference type="EMBL" id="JAULSW010000006">
    <property type="protein sequence ID" value="KAK3377647.1"/>
    <property type="molecule type" value="Genomic_DNA"/>
</dbReference>
<evidence type="ECO:0000256" key="2">
    <source>
        <dbReference type="SAM" id="Phobius"/>
    </source>
</evidence>
<feature type="transmembrane region" description="Helical" evidence="2">
    <location>
        <begin position="12"/>
        <end position="30"/>
    </location>
</feature>
<name>A0AAE0KK00_9PEZI</name>
<reference evidence="3" key="1">
    <citation type="journal article" date="2023" name="Mol. Phylogenet. Evol.">
        <title>Genome-scale phylogeny and comparative genomics of the fungal order Sordariales.</title>
        <authorList>
            <person name="Hensen N."/>
            <person name="Bonometti L."/>
            <person name="Westerberg I."/>
            <person name="Brannstrom I.O."/>
            <person name="Guillou S."/>
            <person name="Cros-Aarteil S."/>
            <person name="Calhoun S."/>
            <person name="Haridas S."/>
            <person name="Kuo A."/>
            <person name="Mondo S."/>
            <person name="Pangilinan J."/>
            <person name="Riley R."/>
            <person name="LaButti K."/>
            <person name="Andreopoulos B."/>
            <person name="Lipzen A."/>
            <person name="Chen C."/>
            <person name="Yan M."/>
            <person name="Daum C."/>
            <person name="Ng V."/>
            <person name="Clum A."/>
            <person name="Steindorff A."/>
            <person name="Ohm R.A."/>
            <person name="Martin F."/>
            <person name="Silar P."/>
            <person name="Natvig D.O."/>
            <person name="Lalanne C."/>
            <person name="Gautier V."/>
            <person name="Ament-Velasquez S.L."/>
            <person name="Kruys A."/>
            <person name="Hutchinson M.I."/>
            <person name="Powell A.J."/>
            <person name="Barry K."/>
            <person name="Miller A.N."/>
            <person name="Grigoriev I.V."/>
            <person name="Debuchy R."/>
            <person name="Gladieux P."/>
            <person name="Hiltunen Thoren M."/>
            <person name="Johannesson H."/>
        </authorList>
    </citation>
    <scope>NUCLEOTIDE SEQUENCE</scope>
    <source>
        <strain evidence="3">CBS 232.78</strain>
    </source>
</reference>
<organism evidence="3 4">
    <name type="scientific">Podospora didyma</name>
    <dbReference type="NCBI Taxonomy" id="330526"/>
    <lineage>
        <taxon>Eukaryota</taxon>
        <taxon>Fungi</taxon>
        <taxon>Dikarya</taxon>
        <taxon>Ascomycota</taxon>
        <taxon>Pezizomycotina</taxon>
        <taxon>Sordariomycetes</taxon>
        <taxon>Sordariomycetidae</taxon>
        <taxon>Sordariales</taxon>
        <taxon>Podosporaceae</taxon>
        <taxon>Podospora</taxon>
    </lineage>
</organism>
<keyword evidence="2" id="KW-0812">Transmembrane</keyword>
<gene>
    <name evidence="3" type="ORF">B0H63DRAFT_477575</name>
</gene>
<keyword evidence="2" id="KW-0472">Membrane</keyword>
<sequence length="163" mass="16981">MSMGWADTVLLAMGPLGIMTVIVSAIRFGGIKRLKAIVGRYGTCLGKPTRKFLAPTASDNSSTARESQSTAEQEVLSSTSKDVCEPWSGEEIVGLISSPQGMKCIILTNEGGIYDLKTASEAGVITLTHNIYGIEPNTDQIAAALASAAPNLALNVKNANAPA</sequence>
<comment type="caution">
    <text evidence="3">The sequence shown here is derived from an EMBL/GenBank/DDBJ whole genome shotgun (WGS) entry which is preliminary data.</text>
</comment>
<proteinExistence type="predicted"/>
<dbReference type="AlphaFoldDB" id="A0AAE0KK00"/>
<dbReference type="Proteomes" id="UP001285441">
    <property type="component" value="Unassembled WGS sequence"/>
</dbReference>